<dbReference type="InterPro" id="IPR014710">
    <property type="entry name" value="RmlC-like_jellyroll"/>
</dbReference>
<feature type="domain" description="Phosphomannose isomerase type I catalytic" evidence="10">
    <location>
        <begin position="7"/>
        <end position="117"/>
    </location>
</feature>
<sequence>MDKIVFLEPVFCERIWGGRNLEKFDFSIPQGNIGEAWVIAAHDNGSSKITNGELAGLTLKEAYEKQPTLFTEKVYDKFPLLIKILDASDNLSVQVHPEDDYARENENGELGKTECWYVLDAKEGAKLVYGHTAKTKEEFNDKINREQWQELFIEEEVKAGDFFYIPAGTLHAIGEGILIYEVQQNSDTTYRVYDYDRVDKDGNKRELHIEKTKDVTKVPFQKVTTSPKTEKLEGATVTYLADERYFSVFKVEVEGQVSLEKTRTGNLFTVLNGSGSVEIDDNIYDVKKGDSFILTTDCSKYTLKGNMFLVGSYDR</sequence>
<feature type="active site" evidence="9">
    <location>
        <position position="191"/>
    </location>
</feature>
<dbReference type="InterPro" id="IPR051804">
    <property type="entry name" value="Carb_Metab_Reg_Kinase/Isom"/>
</dbReference>
<dbReference type="InterPro" id="IPR049071">
    <property type="entry name" value="MPI_cupin_dom"/>
</dbReference>
<dbReference type="GO" id="GO:0008270">
    <property type="term" value="F:zinc ion binding"/>
    <property type="evidence" value="ECO:0007669"/>
    <property type="project" value="UniProtKB-UniRule"/>
</dbReference>
<comment type="catalytic activity">
    <reaction evidence="1 7">
        <text>D-mannose 6-phosphate = D-fructose 6-phosphate</text>
        <dbReference type="Rhea" id="RHEA:12356"/>
        <dbReference type="ChEBI" id="CHEBI:58735"/>
        <dbReference type="ChEBI" id="CHEBI:61527"/>
        <dbReference type="EC" id="5.3.1.8"/>
    </reaction>
</comment>
<dbReference type="SUPFAM" id="SSF51182">
    <property type="entry name" value="RmlC-like cupins"/>
    <property type="match status" value="1"/>
</dbReference>
<keyword evidence="6 7" id="KW-0413">Isomerase</keyword>
<dbReference type="PIRSF" id="PIRSF036894">
    <property type="entry name" value="PMI_Firm_short"/>
    <property type="match status" value="1"/>
</dbReference>
<evidence type="ECO:0000256" key="2">
    <source>
        <dbReference type="ARBA" id="ARBA00010772"/>
    </source>
</evidence>
<feature type="binding site" evidence="8">
    <location>
        <position position="114"/>
    </location>
    <ligand>
        <name>Zn(2+)</name>
        <dbReference type="ChEBI" id="CHEBI:29105"/>
    </ligand>
</feature>
<evidence type="ECO:0000256" key="8">
    <source>
        <dbReference type="PIRSR" id="PIRSR036894-1"/>
    </source>
</evidence>
<evidence type="ECO:0000256" key="4">
    <source>
        <dbReference type="ARBA" id="ARBA00022723"/>
    </source>
</evidence>
<evidence type="ECO:0000259" key="10">
    <source>
        <dbReference type="Pfam" id="PF20511"/>
    </source>
</evidence>
<dbReference type="Pfam" id="PF20511">
    <property type="entry name" value="PMI_typeI_cat"/>
    <property type="match status" value="1"/>
</dbReference>
<dbReference type="Gene3D" id="2.60.120.10">
    <property type="entry name" value="Jelly Rolls"/>
    <property type="match status" value="2"/>
</dbReference>
<dbReference type="AlphaFoldDB" id="A0A134A9F1"/>
<dbReference type="EC" id="5.3.1.8" evidence="3 7"/>
<protein>
    <recommendedName>
        <fullName evidence="3 7">Mannose-6-phosphate isomerase</fullName>
        <ecNumber evidence="3 7">5.3.1.8</ecNumber>
    </recommendedName>
</protein>
<dbReference type="PANTHER" id="PTHR42742">
    <property type="entry name" value="TRANSCRIPTIONAL REPRESSOR MPRA"/>
    <property type="match status" value="1"/>
</dbReference>
<dbReference type="PATRIC" id="fig|1379.3.peg.58"/>
<dbReference type="Pfam" id="PF21621">
    <property type="entry name" value="MPI_cupin_dom"/>
    <property type="match status" value="1"/>
</dbReference>
<dbReference type="PANTHER" id="PTHR42742:SF3">
    <property type="entry name" value="FRUCTOKINASE"/>
    <property type="match status" value="1"/>
</dbReference>
<evidence type="ECO:0000256" key="1">
    <source>
        <dbReference type="ARBA" id="ARBA00000757"/>
    </source>
</evidence>
<evidence type="ECO:0000256" key="5">
    <source>
        <dbReference type="ARBA" id="ARBA00022833"/>
    </source>
</evidence>
<evidence type="ECO:0000259" key="11">
    <source>
        <dbReference type="Pfam" id="PF21621"/>
    </source>
</evidence>
<dbReference type="NCBIfam" id="TIGR00218">
    <property type="entry name" value="manA"/>
    <property type="match status" value="1"/>
</dbReference>
<evidence type="ECO:0000256" key="9">
    <source>
        <dbReference type="PIRSR" id="PIRSR036894-2"/>
    </source>
</evidence>
<evidence type="ECO:0000256" key="7">
    <source>
        <dbReference type="PIRNR" id="PIRNR036894"/>
    </source>
</evidence>
<dbReference type="CDD" id="cd07010">
    <property type="entry name" value="cupin_PMI_type_I_N_bac"/>
    <property type="match status" value="1"/>
</dbReference>
<reference evidence="13" key="1">
    <citation type="submission" date="2016-01" db="EMBL/GenBank/DDBJ databases">
        <authorList>
            <person name="Mitreva M."/>
            <person name="Pepin K.H."/>
            <person name="Mihindukulasuriya K.A."/>
            <person name="Fulton R."/>
            <person name="Fronick C."/>
            <person name="O'Laughlin M."/>
            <person name="Miner T."/>
            <person name="Herter B."/>
            <person name="Rosa B.A."/>
            <person name="Cordes M."/>
            <person name="Tomlinson C."/>
            <person name="Wollam A."/>
            <person name="Palsikar V.B."/>
            <person name="Mardis E.R."/>
            <person name="Wilson R.K."/>
        </authorList>
    </citation>
    <scope>NUCLEOTIDE SEQUENCE [LARGE SCALE GENOMIC DNA]</scope>
    <source>
        <strain evidence="13">DNF01167</strain>
    </source>
</reference>
<evidence type="ECO:0000313" key="12">
    <source>
        <dbReference type="EMBL" id="KXB64351.1"/>
    </source>
</evidence>
<gene>
    <name evidence="12" type="ORF">HMPREF3186_00057</name>
</gene>
<evidence type="ECO:0000256" key="3">
    <source>
        <dbReference type="ARBA" id="ARBA00011956"/>
    </source>
</evidence>
<accession>A0A134A9F1</accession>
<feature type="domain" description="Mannose-6-phosphate isomerase cupin" evidence="11">
    <location>
        <begin position="237"/>
        <end position="313"/>
    </location>
</feature>
<name>A0A134A9F1_9BACL</name>
<dbReference type="InterPro" id="IPR011051">
    <property type="entry name" value="RmlC_Cupin_sf"/>
</dbReference>
<feature type="binding site" evidence="8">
    <location>
        <position position="171"/>
    </location>
    <ligand>
        <name>Zn(2+)</name>
        <dbReference type="ChEBI" id="CHEBI:29105"/>
    </ligand>
</feature>
<organism evidence="12 13">
    <name type="scientific">Gemella haemolysans</name>
    <dbReference type="NCBI Taxonomy" id="1379"/>
    <lineage>
        <taxon>Bacteria</taxon>
        <taxon>Bacillati</taxon>
        <taxon>Bacillota</taxon>
        <taxon>Bacilli</taxon>
        <taxon>Bacillales</taxon>
        <taxon>Gemellaceae</taxon>
        <taxon>Gemella</taxon>
    </lineage>
</organism>
<comment type="similarity">
    <text evidence="2 7">Belongs to the mannose-6-phosphate isomerase type 1 family.</text>
</comment>
<keyword evidence="4 7" id="KW-0479">Metal-binding</keyword>
<dbReference type="OrthoDB" id="9808275at2"/>
<comment type="caution">
    <text evidence="12">The sequence shown here is derived from an EMBL/GenBank/DDBJ whole genome shotgun (WGS) entry which is preliminary data.</text>
</comment>
<comment type="cofactor">
    <cofactor evidence="8">
        <name>Zn(2+)</name>
        <dbReference type="ChEBI" id="CHEBI:29105"/>
    </cofactor>
    <text evidence="8">Binds 1 zinc ion per subunit.</text>
</comment>
<evidence type="ECO:0000313" key="13">
    <source>
        <dbReference type="Proteomes" id="UP000070355"/>
    </source>
</evidence>
<keyword evidence="5 7" id="KW-0862">Zinc</keyword>
<dbReference type="GO" id="GO:0005975">
    <property type="term" value="P:carbohydrate metabolic process"/>
    <property type="evidence" value="ECO:0007669"/>
    <property type="project" value="UniProtKB-UniRule"/>
</dbReference>
<dbReference type="GO" id="GO:0004476">
    <property type="term" value="F:mannose-6-phosphate isomerase activity"/>
    <property type="evidence" value="ECO:0007669"/>
    <property type="project" value="UniProtKB-UniRule"/>
</dbReference>
<dbReference type="InterPro" id="IPR014628">
    <property type="entry name" value="Man6P_isomerase_Firm_short"/>
</dbReference>
<dbReference type="STRING" id="1379.HMPREF3186_00057"/>
<dbReference type="InterPro" id="IPR001250">
    <property type="entry name" value="Man6P_Isoase-1"/>
</dbReference>
<proteinExistence type="inferred from homology"/>
<evidence type="ECO:0000256" key="6">
    <source>
        <dbReference type="ARBA" id="ARBA00023235"/>
    </source>
</evidence>
<dbReference type="InterPro" id="IPR046457">
    <property type="entry name" value="PMI_typeI_cat"/>
</dbReference>
<dbReference type="RefSeq" id="WP_060913390.1">
    <property type="nucleotide sequence ID" value="NZ_JAWFGB010000013.1"/>
</dbReference>
<dbReference type="EMBL" id="LSDC01000005">
    <property type="protein sequence ID" value="KXB64351.1"/>
    <property type="molecule type" value="Genomic_DNA"/>
</dbReference>
<dbReference type="Proteomes" id="UP000070355">
    <property type="component" value="Unassembled WGS sequence"/>
</dbReference>
<feature type="binding site" evidence="8">
    <location>
        <position position="96"/>
    </location>
    <ligand>
        <name>Zn(2+)</name>
        <dbReference type="ChEBI" id="CHEBI:29105"/>
    </ligand>
</feature>